<dbReference type="EMBL" id="CAIT01000006">
    <property type="protein sequence ID" value="CCH54002.1"/>
    <property type="molecule type" value="Genomic_DNA"/>
</dbReference>
<accession>I2GJC7</accession>
<comment type="caution">
    <text evidence="1">The sequence shown here is derived from an EMBL/GenBank/DDBJ whole genome shotgun (WGS) entry which is preliminary data.</text>
</comment>
<gene>
    <name evidence="1" type="ORF">BN8_03140</name>
</gene>
<sequence length="33" mass="3922">MPDYLDKYLPHVLSETAQYDAADGSQRLRIIRW</sequence>
<name>I2GJC7_9BACT</name>
<protein>
    <submittedName>
        <fullName evidence="1">Uncharacterized protein</fullName>
    </submittedName>
</protein>
<evidence type="ECO:0000313" key="1">
    <source>
        <dbReference type="EMBL" id="CCH54002.1"/>
    </source>
</evidence>
<keyword evidence="2" id="KW-1185">Reference proteome</keyword>
<organism evidence="1 2">
    <name type="scientific">Fibrisoma limi BUZ 3</name>
    <dbReference type="NCBI Taxonomy" id="1185876"/>
    <lineage>
        <taxon>Bacteria</taxon>
        <taxon>Pseudomonadati</taxon>
        <taxon>Bacteroidota</taxon>
        <taxon>Cytophagia</taxon>
        <taxon>Cytophagales</taxon>
        <taxon>Spirosomataceae</taxon>
        <taxon>Fibrisoma</taxon>
    </lineage>
</organism>
<reference evidence="1 2" key="1">
    <citation type="journal article" date="2012" name="J. Bacteriol.">
        <title>Genome Sequence of the Filamentous Bacterium Fibrisoma limi BUZ 3T.</title>
        <authorList>
            <person name="Filippini M."/>
            <person name="Qi W."/>
            <person name="Jaenicke S."/>
            <person name="Goesmann A."/>
            <person name="Smits T.H."/>
            <person name="Bagheri H.C."/>
        </authorList>
    </citation>
    <scope>NUCLEOTIDE SEQUENCE [LARGE SCALE GENOMIC DNA]</scope>
    <source>
        <strain evidence="2">BUZ 3T</strain>
    </source>
</reference>
<proteinExistence type="predicted"/>
<dbReference type="AlphaFoldDB" id="I2GJC7"/>
<evidence type="ECO:0000313" key="2">
    <source>
        <dbReference type="Proteomes" id="UP000009309"/>
    </source>
</evidence>
<dbReference type="Proteomes" id="UP000009309">
    <property type="component" value="Unassembled WGS sequence"/>
</dbReference>
<dbReference type="STRING" id="1185876.BN8_03140"/>